<evidence type="ECO:0000256" key="7">
    <source>
        <dbReference type="ARBA" id="ARBA00022884"/>
    </source>
</evidence>
<keyword evidence="5" id="KW-0167">Capsid protein</keyword>
<comment type="subcellular location">
    <subcellularLocation>
        <location evidence="1">Host cytoplasm</location>
    </subcellularLocation>
    <subcellularLocation>
        <location evidence="2">Virion</location>
    </subcellularLocation>
</comment>
<keyword evidence="13" id="KW-1185">Reference proteome</keyword>
<evidence type="ECO:0000256" key="8">
    <source>
        <dbReference type="ARBA" id="ARBA00023086"/>
    </source>
</evidence>
<accession>A0A858HW62</accession>
<evidence type="ECO:0000313" key="13">
    <source>
        <dbReference type="Proteomes" id="UP001162009"/>
    </source>
</evidence>
<evidence type="ECO:0000313" key="12">
    <source>
        <dbReference type="EMBL" id="QIM74101.1"/>
    </source>
</evidence>
<dbReference type="Gene3D" id="1.10.3610.10">
    <property type="entry name" value="Nucleoprotein"/>
    <property type="match status" value="1"/>
</dbReference>
<keyword evidence="6" id="KW-0946">Virion</keyword>
<keyword evidence="10" id="KW-0687">Ribonucleoprotein</keyword>
<dbReference type="GO" id="GO:0019029">
    <property type="term" value="C:helical viral capsid"/>
    <property type="evidence" value="ECO:0007669"/>
    <property type="project" value="UniProtKB-KW"/>
</dbReference>
<keyword evidence="8" id="KW-0543">Viral nucleoprotein</keyword>
<keyword evidence="7" id="KW-0694">RNA-binding</keyword>
<evidence type="ECO:0000256" key="10">
    <source>
        <dbReference type="ARBA" id="ARBA00023274"/>
    </source>
</evidence>
<protein>
    <recommendedName>
        <fullName evidence="3">Nucleoprotein</fullName>
    </recommendedName>
    <alternativeName>
        <fullName evidence="11">Nucleocapsid protein</fullName>
    </alternativeName>
</protein>
<dbReference type="GO" id="GO:0030430">
    <property type="term" value="C:host cell cytoplasm"/>
    <property type="evidence" value="ECO:0007669"/>
    <property type="project" value="UniProtKB-SubCell"/>
</dbReference>
<dbReference type="InterPro" id="IPR035961">
    <property type="entry name" value="Rhabdovirus_nucleoprotein-like"/>
</dbReference>
<name>A0A858HW62_9RHAB</name>
<sequence>MLSRMIGVLDEDWISYDIKIGSPDDEICPLDLIDMVPKEVEFTGKAGQSASTMSDWGILAKCLMVYRVSLAPQAQTGYKGELVKRLQQIFMMDPYYMDNTSGVLGLQHWVSDASFCALVAAVDMFLRKFPRHDFERLRACTLGSQYRDCVIIGSISHTAKVLGTSPGGVFGYIFNKDVAEEAEQVYAGGDDEKTKKDSYFQYMRDFGLVTKTAYSASANPNLFVWCHMIGTLAGKRRSMYARFIDCSNPVILLTEAMYIVYHLGGSADIDLRFVSTEAENERIQRHRAQLEAAGIMTTDRITPDQILQLMRENNMSITVDMKEKFAPIIGTIDGSRAGTIGEFVKTYFDKLL</sequence>
<evidence type="ECO:0000256" key="5">
    <source>
        <dbReference type="ARBA" id="ARBA00022561"/>
    </source>
</evidence>
<evidence type="ECO:0000256" key="3">
    <source>
        <dbReference type="ARBA" id="ARBA00014389"/>
    </source>
</evidence>
<keyword evidence="9" id="KW-1035">Host cytoplasm</keyword>
<evidence type="ECO:0000256" key="11">
    <source>
        <dbReference type="ARBA" id="ARBA00033344"/>
    </source>
</evidence>
<keyword evidence="4" id="KW-1139">Helical capsid protein</keyword>
<dbReference type="Proteomes" id="UP001162009">
    <property type="component" value="Segment"/>
</dbReference>
<organism evidence="12 13">
    <name type="scientific">Rattus tanezumi rhabdovirus 1</name>
    <dbReference type="NCBI Taxonomy" id="3071238"/>
    <lineage>
        <taxon>Viruses</taxon>
        <taxon>Riboviria</taxon>
        <taxon>Orthornavirae</taxon>
        <taxon>Negarnaviricota</taxon>
        <taxon>Haploviricotina</taxon>
        <taxon>Monjiviricetes</taxon>
        <taxon>Mononegavirales</taxon>
        <taxon>Rhabdoviridae</taxon>
        <taxon>Alpharhabdovirinae</taxon>
        <taxon>Alphanemrhavirus</taxon>
        <taxon>Alphanemrhavirus bangkok</taxon>
    </lineage>
</organism>
<evidence type="ECO:0000256" key="1">
    <source>
        <dbReference type="ARBA" id="ARBA00004192"/>
    </source>
</evidence>
<reference evidence="13" key="1">
    <citation type="journal article" date="2020" name="Res Sq">
        <title>Decoding the RNA viromes of rodent lungs provides new visions into the origin and evolution pattern of rodent-borne diseases in Mainland Southeast Asia.</title>
        <authorList>
            <person name="Wu Z."/>
            <person name="Han Y."/>
            <person name="Liu B."/>
            <person name="Li H."/>
            <person name="Zhu G."/>
            <person name="Latinne A."/>
            <person name="Dong J."/>
            <person name="Sun L."/>
            <person name="Du J."/>
            <person name="Zhou S."/>
            <person name="Chen M."/>
            <person name="Kritiyakan A."/>
            <person name="Jittapalapong S."/>
            <person name="Chaisiri K."/>
            <person name="Buchy P."/>
            <person name="Duong V."/>
            <person name="Yang J."/>
            <person name="Jiang J."/>
            <person name="Xu X."/>
            <person name="Zhou H."/>
            <person name="Yang F."/>
            <person name="Morand S."/>
            <person name="Daszak P."/>
            <person name="Jin Q."/>
        </authorList>
    </citation>
    <scope>NUCLEOTIDE SEQUENCE [LARGE SCALE GENOMIC DNA]</scope>
</reference>
<dbReference type="GO" id="GO:0003723">
    <property type="term" value="F:RNA binding"/>
    <property type="evidence" value="ECO:0007669"/>
    <property type="project" value="UniProtKB-KW"/>
</dbReference>
<dbReference type="Gene3D" id="1.10.3570.10">
    <property type="entry name" value="Rhabdovirus nucleocapsid protein like domain"/>
    <property type="match status" value="1"/>
</dbReference>
<dbReference type="EMBL" id="MT085340">
    <property type="protein sequence ID" value="QIM74101.1"/>
    <property type="molecule type" value="Viral_cRNA"/>
</dbReference>
<dbReference type="InterPro" id="IPR023331">
    <property type="entry name" value="Rhabdovirus_ncapsid_C"/>
</dbReference>
<dbReference type="GO" id="GO:1990904">
    <property type="term" value="C:ribonucleoprotein complex"/>
    <property type="evidence" value="ECO:0007669"/>
    <property type="project" value="UniProtKB-KW"/>
</dbReference>
<evidence type="ECO:0000256" key="6">
    <source>
        <dbReference type="ARBA" id="ARBA00022844"/>
    </source>
</evidence>
<dbReference type="InterPro" id="IPR000448">
    <property type="entry name" value="Rhabdo_ncapsid"/>
</dbReference>
<dbReference type="InterPro" id="IPR023330">
    <property type="entry name" value="Rhabdovirus_ncapsid_N"/>
</dbReference>
<dbReference type="Pfam" id="PF00945">
    <property type="entry name" value="Rhabdo_ncap"/>
    <property type="match status" value="1"/>
</dbReference>
<dbReference type="GO" id="GO:0019013">
    <property type="term" value="C:viral nucleocapsid"/>
    <property type="evidence" value="ECO:0007669"/>
    <property type="project" value="UniProtKB-KW"/>
</dbReference>
<proteinExistence type="predicted"/>
<evidence type="ECO:0000256" key="9">
    <source>
        <dbReference type="ARBA" id="ARBA00023200"/>
    </source>
</evidence>
<dbReference type="SUPFAM" id="SSF140809">
    <property type="entry name" value="Rhabdovirus nucleoprotein-like"/>
    <property type="match status" value="1"/>
</dbReference>
<evidence type="ECO:0000256" key="2">
    <source>
        <dbReference type="ARBA" id="ARBA00004328"/>
    </source>
</evidence>
<evidence type="ECO:0000256" key="4">
    <source>
        <dbReference type="ARBA" id="ARBA00022497"/>
    </source>
</evidence>